<sequence>MIDEAVLPHLVDVLTAGTRTDRYGNEVEDWASPSRQSARAWMQQQTSAEETDQRNAQIGEWTLICNPVDVDGNPLAVTGASRVEWNSSTFEVAGPAGPAWSPEELHHYEVRLRVVEG</sequence>
<feature type="region of interest" description="Disordered" evidence="1">
    <location>
        <begin position="28"/>
        <end position="55"/>
    </location>
</feature>
<keyword evidence="3" id="KW-1185">Reference proteome</keyword>
<name>A0A1I4BXH6_9ACTN</name>
<reference evidence="3" key="1">
    <citation type="submission" date="2016-10" db="EMBL/GenBank/DDBJ databases">
        <authorList>
            <person name="Varghese N."/>
            <person name="Submissions S."/>
        </authorList>
    </citation>
    <scope>NUCLEOTIDE SEQUENCE [LARGE SCALE GENOMIC DNA]</scope>
    <source>
        <strain evidence="3">PL19</strain>
    </source>
</reference>
<gene>
    <name evidence="2" type="ORF">SAMN05192584_108167</name>
</gene>
<dbReference type="OrthoDB" id="4425998at2"/>
<evidence type="ECO:0000313" key="3">
    <source>
        <dbReference type="Proteomes" id="UP000198928"/>
    </source>
</evidence>
<organism evidence="2 3">
    <name type="scientific">Streptomyces pini</name>
    <dbReference type="NCBI Taxonomy" id="1520580"/>
    <lineage>
        <taxon>Bacteria</taxon>
        <taxon>Bacillati</taxon>
        <taxon>Actinomycetota</taxon>
        <taxon>Actinomycetes</taxon>
        <taxon>Kitasatosporales</taxon>
        <taxon>Streptomycetaceae</taxon>
        <taxon>Streptomyces</taxon>
    </lineage>
</organism>
<evidence type="ECO:0000313" key="2">
    <source>
        <dbReference type="EMBL" id="SFK73110.1"/>
    </source>
</evidence>
<evidence type="ECO:0000256" key="1">
    <source>
        <dbReference type="SAM" id="MobiDB-lite"/>
    </source>
</evidence>
<evidence type="ECO:0008006" key="4">
    <source>
        <dbReference type="Google" id="ProtNLM"/>
    </source>
</evidence>
<accession>A0A1I4BXH6</accession>
<feature type="compositionally biased region" description="Polar residues" evidence="1">
    <location>
        <begin position="33"/>
        <end position="48"/>
    </location>
</feature>
<proteinExistence type="predicted"/>
<dbReference type="EMBL" id="FOSG01000008">
    <property type="protein sequence ID" value="SFK73110.1"/>
    <property type="molecule type" value="Genomic_DNA"/>
</dbReference>
<dbReference type="Proteomes" id="UP000198928">
    <property type="component" value="Unassembled WGS sequence"/>
</dbReference>
<dbReference type="AlphaFoldDB" id="A0A1I4BXH6"/>
<dbReference type="RefSeq" id="WP_093850031.1">
    <property type="nucleotide sequence ID" value="NZ_FOSG01000008.1"/>
</dbReference>
<protein>
    <recommendedName>
        <fullName evidence="4">Head-to-tail stopper</fullName>
    </recommendedName>
</protein>